<evidence type="ECO:0000256" key="1">
    <source>
        <dbReference type="SAM" id="Phobius"/>
    </source>
</evidence>
<dbReference type="EMBL" id="JAZHBM010000003">
    <property type="protein sequence ID" value="MEF3083321.1"/>
    <property type="molecule type" value="Genomic_DNA"/>
</dbReference>
<keyword evidence="1" id="KW-1133">Transmembrane helix</keyword>
<feature type="transmembrane region" description="Helical" evidence="1">
    <location>
        <begin position="71"/>
        <end position="91"/>
    </location>
</feature>
<dbReference type="Proteomes" id="UP001358324">
    <property type="component" value="Unassembled WGS sequence"/>
</dbReference>
<evidence type="ECO:0000313" key="2">
    <source>
        <dbReference type="EMBL" id="MEF3083321.1"/>
    </source>
</evidence>
<reference evidence="2 3" key="1">
    <citation type="submission" date="2024-01" db="EMBL/GenBank/DDBJ databases">
        <title>Novel species of the genus Luteimonas isolated from rivers.</title>
        <authorList>
            <person name="Lu H."/>
        </authorList>
    </citation>
    <scope>NUCLEOTIDE SEQUENCE [LARGE SCALE GENOMIC DNA]</scope>
    <source>
        <strain evidence="2 3">SMYT11W</strain>
    </source>
</reference>
<proteinExistence type="predicted"/>
<gene>
    <name evidence="2" type="ORF">V3391_13990</name>
</gene>
<dbReference type="PANTHER" id="PTHR28008:SF1">
    <property type="entry name" value="DOMAIN PROTEIN, PUTATIVE (AFU_ORTHOLOGUE AFUA_3G10980)-RELATED"/>
    <property type="match status" value="1"/>
</dbReference>
<evidence type="ECO:0000313" key="3">
    <source>
        <dbReference type="Proteomes" id="UP001358324"/>
    </source>
</evidence>
<organism evidence="2 3">
    <name type="scientific">Luteimonas flava</name>
    <dbReference type="NCBI Taxonomy" id="3115822"/>
    <lineage>
        <taxon>Bacteria</taxon>
        <taxon>Pseudomonadati</taxon>
        <taxon>Pseudomonadota</taxon>
        <taxon>Gammaproteobacteria</taxon>
        <taxon>Lysobacterales</taxon>
        <taxon>Lysobacteraceae</taxon>
        <taxon>Luteimonas</taxon>
    </lineage>
</organism>
<dbReference type="RefSeq" id="WP_332079054.1">
    <property type="nucleotide sequence ID" value="NZ_JAZHBM010000003.1"/>
</dbReference>
<accession>A0ABU7WH82</accession>
<feature type="transmembrane region" description="Helical" evidence="1">
    <location>
        <begin position="21"/>
        <end position="40"/>
    </location>
</feature>
<dbReference type="PANTHER" id="PTHR28008">
    <property type="entry name" value="DOMAIN PROTEIN, PUTATIVE (AFU_ORTHOLOGUE AFUA_3G10980)-RELATED"/>
    <property type="match status" value="1"/>
</dbReference>
<name>A0ABU7WH82_9GAMM</name>
<sequence>MNRRPRFGRSFKPLRRPLLWGGLWIAAIAGVVVLSLAPSVPMPDVPDGDKLGHFLAYFALSAAAVQLYARWPALLGAGVGLVLLGIGLEYAQGALTQTRMQDPADALANTLGVIVGLSTRLTPFRDVLLQFDTRGLDGIGR</sequence>
<comment type="caution">
    <text evidence="2">The sequence shown here is derived from an EMBL/GenBank/DDBJ whole genome shotgun (WGS) entry which is preliminary data.</text>
</comment>
<keyword evidence="1" id="KW-0812">Transmembrane</keyword>
<keyword evidence="3" id="KW-1185">Reference proteome</keyword>
<protein>
    <submittedName>
        <fullName evidence="2">VanZ family protein</fullName>
    </submittedName>
</protein>
<keyword evidence="1" id="KW-0472">Membrane</keyword>